<dbReference type="Gene3D" id="3.90.1140.10">
    <property type="entry name" value="Cyclic phosphodiesterase"/>
    <property type="match status" value="1"/>
</dbReference>
<name>A0ABW8D334_9GAMM</name>
<sequence length="172" mass="19933">MNRYCVALLPIKNSDAFIALSQQISLEKDYKLGINSIPHVTIAQFWFEENKLEKLWETVIERIQVTTVNLTFKKFSCLTFDNNNYWISLLPTKIKELHELQHQLNSIIHINSLRPYDPHLTLLSTKDTNYIEKAQPILNKDIFISDDFVIAIGNCDELGQFTNIFSSLSPTE</sequence>
<evidence type="ECO:0000313" key="1">
    <source>
        <dbReference type="EMBL" id="MFJ1267110.1"/>
    </source>
</evidence>
<dbReference type="GO" id="GO:0016874">
    <property type="term" value="F:ligase activity"/>
    <property type="evidence" value="ECO:0007669"/>
    <property type="project" value="UniProtKB-KW"/>
</dbReference>
<dbReference type="Pfam" id="PF13563">
    <property type="entry name" value="2_5_RNA_ligase2"/>
    <property type="match status" value="1"/>
</dbReference>
<protein>
    <submittedName>
        <fullName evidence="1">2'-5' RNA ligase family protein</fullName>
    </submittedName>
</protein>
<dbReference type="RefSeq" id="WP_400185637.1">
    <property type="nucleotide sequence ID" value="NZ_JBGORX010000001.1"/>
</dbReference>
<dbReference type="SUPFAM" id="SSF55144">
    <property type="entry name" value="LigT-like"/>
    <property type="match status" value="1"/>
</dbReference>
<comment type="caution">
    <text evidence="1">The sequence shown here is derived from an EMBL/GenBank/DDBJ whole genome shotgun (WGS) entry which is preliminary data.</text>
</comment>
<dbReference type="Proteomes" id="UP001615550">
    <property type="component" value="Unassembled WGS sequence"/>
</dbReference>
<dbReference type="InterPro" id="IPR009097">
    <property type="entry name" value="Cyclic_Pdiesterase"/>
</dbReference>
<proteinExistence type="predicted"/>
<evidence type="ECO:0000313" key="2">
    <source>
        <dbReference type="Proteomes" id="UP001615550"/>
    </source>
</evidence>
<accession>A0ABW8D334</accession>
<organism evidence="1 2">
    <name type="scientific">Legionella lytica</name>
    <dbReference type="NCBI Taxonomy" id="96232"/>
    <lineage>
        <taxon>Bacteria</taxon>
        <taxon>Pseudomonadati</taxon>
        <taxon>Pseudomonadota</taxon>
        <taxon>Gammaproteobacteria</taxon>
        <taxon>Legionellales</taxon>
        <taxon>Legionellaceae</taxon>
        <taxon>Legionella</taxon>
    </lineage>
</organism>
<gene>
    <name evidence="1" type="ORF">ACD661_00905</name>
</gene>
<keyword evidence="1" id="KW-0436">Ligase</keyword>
<reference evidence="1 2" key="1">
    <citation type="submission" date="2024-08" db="EMBL/GenBank/DDBJ databases">
        <title>Draft Genome Sequence of Legionella lytica strain DSB2004, Isolated From a Fire Sprinkler System.</title>
        <authorList>
            <person name="Everhart A.D."/>
            <person name="Kidane D.T."/>
            <person name="Farone A.L."/>
            <person name="Farone M.B."/>
        </authorList>
    </citation>
    <scope>NUCLEOTIDE SEQUENCE [LARGE SCALE GENOMIC DNA]</scope>
    <source>
        <strain evidence="1 2">DSB2004</strain>
    </source>
</reference>
<dbReference type="EMBL" id="JBGORX010000001">
    <property type="protein sequence ID" value="MFJ1267110.1"/>
    <property type="molecule type" value="Genomic_DNA"/>
</dbReference>
<keyword evidence="2" id="KW-1185">Reference proteome</keyword>